<feature type="transmembrane region" description="Helical" evidence="1">
    <location>
        <begin position="264"/>
        <end position="287"/>
    </location>
</feature>
<protein>
    <submittedName>
        <fullName evidence="2">Integral membrane protein</fullName>
    </submittedName>
</protein>
<evidence type="ECO:0000313" key="3">
    <source>
        <dbReference type="Proteomes" id="UP000032707"/>
    </source>
</evidence>
<keyword evidence="1" id="KW-1133">Transmembrane helix</keyword>
<dbReference type="EMBL" id="AEQZ01000028">
    <property type="protein sequence ID" value="EFV63639.1"/>
    <property type="molecule type" value="Genomic_DNA"/>
</dbReference>
<dbReference type="Pfam" id="PF11840">
    <property type="entry name" value="DUF3360"/>
    <property type="match status" value="1"/>
</dbReference>
<dbReference type="Proteomes" id="UP000032707">
    <property type="component" value="Unassembled WGS sequence"/>
</dbReference>
<feature type="transmembrane region" description="Helical" evidence="1">
    <location>
        <begin position="398"/>
        <end position="417"/>
    </location>
</feature>
<keyword evidence="1" id="KW-0812">Transmembrane</keyword>
<feature type="transmembrane region" description="Helical" evidence="1">
    <location>
        <begin position="423"/>
        <end position="445"/>
    </location>
</feature>
<gene>
    <name evidence="2" type="ORF">NMH_1506</name>
</gene>
<feature type="transmembrane region" description="Helical" evidence="1">
    <location>
        <begin position="98"/>
        <end position="124"/>
    </location>
</feature>
<evidence type="ECO:0000256" key="1">
    <source>
        <dbReference type="SAM" id="Phobius"/>
    </source>
</evidence>
<feature type="transmembrane region" description="Helical" evidence="1">
    <location>
        <begin position="168"/>
        <end position="196"/>
    </location>
</feature>
<dbReference type="PATRIC" id="fig|909420.4.peg.1556"/>
<sequence length="534" mass="58026">MVIKKKIGFIACLGFKWGYGFRTQPVSKRKVMRPFYEARYIRRKVMEKHNGTYRDLHRPASEFATRDEYLEHELQIMQPKRWRPNLPFRDYRFEWEDLIPAMAGTIGKVVMVGAVAAAFAAPLGLPDSFVLENVRYELLIAAAFILLVSGFFLPGANLPGTHGPLIPMIPIVVSAGGHPLAFGISIAVLGLLMALFRGGSIMAKLTSNGVCGGLLLYLGFIGTTGQVKKLFSWAGGFNMPYIAFTVIIVTIVMYALLEHWKKRWLAVPLGCLIAGVVAFALGAPFEFHTAPGLPPMSPAYWWGENSGWHLGLPTAESFLVVFPFAVLAVAMWSPDFLGHQVFQKISYPEKTDKVLMNIDDTMTSCSVRQAVGSILGGANFTSSWGTYIVPASIAKRPIPGGAVLTAVLCIIAGLWGYPMDLAIWQPVLSVALVVGVYLPLLEAGMEMTRKGKTTQSAAIVVFSSALVNPVFGWALTMLLDNLGLIGCKERSAQLGFAGRVLIPAVGFLILCVAMGAVGMLPGIPPFLEHFKSLG</sequence>
<organism evidence="2 3">
    <name type="scientific">Neisseria meningitidis serogroup B / serotype 15 (strain H44/76)</name>
    <dbReference type="NCBI Taxonomy" id="909420"/>
    <lineage>
        <taxon>Bacteria</taxon>
        <taxon>Pseudomonadati</taxon>
        <taxon>Pseudomonadota</taxon>
        <taxon>Betaproteobacteria</taxon>
        <taxon>Neisseriales</taxon>
        <taxon>Neisseriaceae</taxon>
        <taxon>Neisseria</taxon>
    </lineage>
</organism>
<keyword evidence="1" id="KW-0472">Membrane</keyword>
<comment type="caution">
    <text evidence="2">The sequence shown here is derived from an EMBL/GenBank/DDBJ whole genome shotgun (WGS) entry which is preliminary data.</text>
</comment>
<reference evidence="2 3" key="1">
    <citation type="journal article" date="2011" name="J. Bacteriol.">
        <title>Genome sequence of Neisseria meningitidis serogroup B strain H44/76.</title>
        <authorList>
            <person name="Piet J.R."/>
            <person name="Huis In 't Veld R.A."/>
            <person name="van Schaik B.D."/>
            <person name="van Kampen A.H."/>
            <person name="Baas F."/>
            <person name="van de Beek D."/>
            <person name="Pannekoek Y."/>
            <person name="van der Ende A."/>
        </authorList>
    </citation>
    <scope>NUCLEOTIDE SEQUENCE [LARGE SCALE GENOMIC DNA]</scope>
    <source>
        <strain evidence="2 3">H44/76</strain>
    </source>
</reference>
<accession>E6MXU8</accession>
<dbReference type="InterPro" id="IPR021794">
    <property type="entry name" value="DUF3360"/>
</dbReference>
<dbReference type="AlphaFoldDB" id="E6MXU8"/>
<feature type="transmembrane region" description="Helical" evidence="1">
    <location>
        <begin position="208"/>
        <end position="227"/>
    </location>
</feature>
<feature type="transmembrane region" description="Helical" evidence="1">
    <location>
        <begin position="496"/>
        <end position="523"/>
    </location>
</feature>
<feature type="transmembrane region" description="Helical" evidence="1">
    <location>
        <begin position="136"/>
        <end position="156"/>
    </location>
</feature>
<proteinExistence type="predicted"/>
<feature type="transmembrane region" description="Helical" evidence="1">
    <location>
        <begin position="239"/>
        <end position="257"/>
    </location>
</feature>
<feature type="transmembrane region" description="Helical" evidence="1">
    <location>
        <begin position="307"/>
        <end position="332"/>
    </location>
</feature>
<feature type="transmembrane region" description="Helical" evidence="1">
    <location>
        <begin position="457"/>
        <end position="476"/>
    </location>
</feature>
<name>E6MXU8_NEIMH</name>
<evidence type="ECO:0000313" key="2">
    <source>
        <dbReference type="EMBL" id="EFV63639.1"/>
    </source>
</evidence>